<dbReference type="AlphaFoldDB" id="A0AAC9AUZ4"/>
<evidence type="ECO:0000256" key="1">
    <source>
        <dbReference type="ARBA" id="ARBA00022857"/>
    </source>
</evidence>
<dbReference type="InterPro" id="IPR013154">
    <property type="entry name" value="ADH-like_N"/>
</dbReference>
<dbReference type="RefSeq" id="WP_054727661.1">
    <property type="nucleotide sequence ID" value="NZ_CP009429.1"/>
</dbReference>
<dbReference type="PROSITE" id="PS01162">
    <property type="entry name" value="QOR_ZETA_CRYSTAL"/>
    <property type="match status" value="1"/>
</dbReference>
<dbReference type="InterPro" id="IPR047618">
    <property type="entry name" value="QOR-like"/>
</dbReference>
<evidence type="ECO:0000313" key="5">
    <source>
        <dbReference type="Proteomes" id="UP000076088"/>
    </source>
</evidence>
<keyword evidence="1" id="KW-0521">NADP</keyword>
<keyword evidence="5" id="KW-1185">Reference proteome</keyword>
<dbReference type="EMBL" id="CP013344">
    <property type="protein sequence ID" value="AMU89209.1"/>
    <property type="molecule type" value="Genomic_DNA"/>
</dbReference>
<dbReference type="PANTHER" id="PTHR48106">
    <property type="entry name" value="QUINONE OXIDOREDUCTASE PIG3-RELATED"/>
    <property type="match status" value="1"/>
</dbReference>
<evidence type="ECO:0000256" key="2">
    <source>
        <dbReference type="ARBA" id="ARBA00023002"/>
    </source>
</evidence>
<dbReference type="InterPro" id="IPR013149">
    <property type="entry name" value="ADH-like_C"/>
</dbReference>
<dbReference type="InterPro" id="IPR036291">
    <property type="entry name" value="NAD(P)-bd_dom_sf"/>
</dbReference>
<dbReference type="InterPro" id="IPR020843">
    <property type="entry name" value="ER"/>
</dbReference>
<proteinExistence type="predicted"/>
<keyword evidence="2" id="KW-0560">Oxidoreductase</keyword>
<dbReference type="CDD" id="cd05286">
    <property type="entry name" value="QOR2"/>
    <property type="match status" value="1"/>
</dbReference>
<dbReference type="KEGG" id="smaz:LH19_10655"/>
<dbReference type="Pfam" id="PF00107">
    <property type="entry name" value="ADH_zinc_N"/>
    <property type="match status" value="1"/>
</dbReference>
<feature type="domain" description="Enoyl reductase (ER)" evidence="3">
    <location>
        <begin position="11"/>
        <end position="323"/>
    </location>
</feature>
<dbReference type="SMART" id="SM00829">
    <property type="entry name" value="PKS_ER"/>
    <property type="match status" value="1"/>
</dbReference>
<sequence>MAKAVRFHETGGPDVLRVEEVAVGDPGAGEVRVRHEAVGCNFADTYFRSGYYPAQLPAGIGVEGAGVIEAVGEDVTGFVAGDRVAYNGSPLGAYSEARVMPAAPLFKLPDAISFEDAAASTMRGLSATYWLAKTNPSMRAGDTILLHAAAGGVGLLAVQIAKLMGLRVIGTVSTEEKAERARAAGCDEIIFYRREDVAARVKELTDGAGVTTVFDSVGKDTFEGSLKSLKRRGVLVACGTASGPFPPVDAFQLLMQGSVYFTRPGFADYYADPVERAELSKYWFDHLSAGRIKVEIGQRYALDDCVAAHQALESGRTIGSSIFLL</sequence>
<organism evidence="4 5">
    <name type="scientific">Sphingopyxis macrogoltabida</name>
    <name type="common">Sphingomonas macrogoltabidus</name>
    <dbReference type="NCBI Taxonomy" id="33050"/>
    <lineage>
        <taxon>Bacteria</taxon>
        <taxon>Pseudomonadati</taxon>
        <taxon>Pseudomonadota</taxon>
        <taxon>Alphaproteobacteria</taxon>
        <taxon>Sphingomonadales</taxon>
        <taxon>Sphingomonadaceae</taxon>
        <taxon>Sphingopyxis</taxon>
    </lineage>
</organism>
<dbReference type="InterPro" id="IPR002364">
    <property type="entry name" value="Quin_OxRdtase/zeta-crystal_CS"/>
</dbReference>
<dbReference type="GO" id="GO:0070402">
    <property type="term" value="F:NADPH binding"/>
    <property type="evidence" value="ECO:0007669"/>
    <property type="project" value="TreeGrafter"/>
</dbReference>
<accession>A0AAC9AUZ4</accession>
<name>A0AAC9AUZ4_SPHMC</name>
<dbReference type="PANTHER" id="PTHR48106:SF13">
    <property type="entry name" value="QUINONE OXIDOREDUCTASE-RELATED"/>
    <property type="match status" value="1"/>
</dbReference>
<dbReference type="GO" id="GO:0005829">
    <property type="term" value="C:cytosol"/>
    <property type="evidence" value="ECO:0007669"/>
    <property type="project" value="TreeGrafter"/>
</dbReference>
<dbReference type="Gene3D" id="3.90.180.10">
    <property type="entry name" value="Medium-chain alcohol dehydrogenases, catalytic domain"/>
    <property type="match status" value="1"/>
</dbReference>
<protein>
    <submittedName>
        <fullName evidence="4">Quinone oxidoreductase</fullName>
    </submittedName>
</protein>
<dbReference type="Pfam" id="PF08240">
    <property type="entry name" value="ADH_N"/>
    <property type="match status" value="1"/>
</dbReference>
<dbReference type="GO" id="GO:0003960">
    <property type="term" value="F:quinone reductase (NADPH) activity"/>
    <property type="evidence" value="ECO:0007669"/>
    <property type="project" value="InterPro"/>
</dbReference>
<gene>
    <name evidence="4" type="ORF">ATM17_09180</name>
</gene>
<dbReference type="GO" id="GO:0008270">
    <property type="term" value="F:zinc ion binding"/>
    <property type="evidence" value="ECO:0007669"/>
    <property type="project" value="InterPro"/>
</dbReference>
<dbReference type="FunFam" id="3.40.50.720:FF:000053">
    <property type="entry name" value="Quinone oxidoreductase 1"/>
    <property type="match status" value="1"/>
</dbReference>
<reference evidence="4 5" key="2">
    <citation type="journal article" date="2016" name="Genome Announc.">
        <title>Complete Genome Sequence of Sphingopyxis macrogoltabida Strain 203N (NBRC 111659), a Polyethylene Glycol Degrader.</title>
        <authorList>
            <person name="Ohtsubo Y."/>
            <person name="Nonoyama S."/>
            <person name="Nagata Y."/>
            <person name="Numata M."/>
            <person name="Tsuchikane K."/>
            <person name="Hosoyama A."/>
            <person name="Yamazoe A."/>
            <person name="Tsuda M."/>
            <person name="Fujita N."/>
            <person name="Kawai F."/>
        </authorList>
    </citation>
    <scope>NUCLEOTIDE SEQUENCE [LARGE SCALE GENOMIC DNA]</scope>
    <source>
        <strain evidence="4 5">203N</strain>
    </source>
</reference>
<evidence type="ECO:0000259" key="3">
    <source>
        <dbReference type="SMART" id="SM00829"/>
    </source>
</evidence>
<dbReference type="InterPro" id="IPR011032">
    <property type="entry name" value="GroES-like_sf"/>
</dbReference>
<evidence type="ECO:0000313" key="4">
    <source>
        <dbReference type="EMBL" id="AMU89209.1"/>
    </source>
</evidence>
<dbReference type="Proteomes" id="UP000076088">
    <property type="component" value="Chromosome"/>
</dbReference>
<reference evidence="5" key="1">
    <citation type="submission" date="2015-11" db="EMBL/GenBank/DDBJ databases">
        <title>Complete genome sequence of a polyethylene-glycol degrader Sphingopyxis macrogoltabida 203N (NBRC 111659).</title>
        <authorList>
            <person name="Yoshiyuki O."/>
            <person name="Shouta N."/>
            <person name="Nagata Y."/>
            <person name="Numata M."/>
            <person name="Tsuchikane K."/>
            <person name="Hosoyama A."/>
            <person name="Yamazoe A."/>
            <person name="Tsuda M."/>
            <person name="Fujita N."/>
            <person name="Kawai F."/>
        </authorList>
    </citation>
    <scope>NUCLEOTIDE SEQUENCE [LARGE SCALE GENOMIC DNA]</scope>
    <source>
        <strain evidence="5">203N</strain>
    </source>
</reference>
<dbReference type="SUPFAM" id="SSF50129">
    <property type="entry name" value="GroES-like"/>
    <property type="match status" value="1"/>
</dbReference>
<dbReference type="SUPFAM" id="SSF51735">
    <property type="entry name" value="NAD(P)-binding Rossmann-fold domains"/>
    <property type="match status" value="1"/>
</dbReference>
<dbReference type="GO" id="GO:0035925">
    <property type="term" value="F:mRNA 3'-UTR AU-rich region binding"/>
    <property type="evidence" value="ECO:0007669"/>
    <property type="project" value="TreeGrafter"/>
</dbReference>
<dbReference type="Gene3D" id="3.40.50.720">
    <property type="entry name" value="NAD(P)-binding Rossmann-like Domain"/>
    <property type="match status" value="1"/>
</dbReference>